<gene>
    <name evidence="8" type="ORF">E8M01_16200</name>
</gene>
<comment type="subcellular location">
    <subcellularLocation>
        <location evidence="1">Membrane</location>
        <topology evidence="1">Multi-pass membrane protein</topology>
    </subcellularLocation>
</comment>
<dbReference type="EMBL" id="CP039690">
    <property type="protein sequence ID" value="QCI69267.1"/>
    <property type="molecule type" value="Genomic_DNA"/>
</dbReference>
<dbReference type="OrthoDB" id="9810329at2"/>
<dbReference type="PANTHER" id="PTHR22911">
    <property type="entry name" value="ACYL-MALONYL CONDENSING ENZYME-RELATED"/>
    <property type="match status" value="1"/>
</dbReference>
<dbReference type="Pfam" id="PF00892">
    <property type="entry name" value="EamA"/>
    <property type="match status" value="2"/>
</dbReference>
<evidence type="ECO:0000256" key="2">
    <source>
        <dbReference type="ARBA" id="ARBA00009853"/>
    </source>
</evidence>
<feature type="transmembrane region" description="Helical" evidence="6">
    <location>
        <begin position="33"/>
        <end position="52"/>
    </location>
</feature>
<accession>A0A4D7BN54</accession>
<protein>
    <submittedName>
        <fullName evidence="8">DMT family transporter</fullName>
    </submittedName>
</protein>
<dbReference type="Proteomes" id="UP000298781">
    <property type="component" value="Chromosome"/>
</dbReference>
<dbReference type="GO" id="GO:0016020">
    <property type="term" value="C:membrane"/>
    <property type="evidence" value="ECO:0007669"/>
    <property type="project" value="UniProtKB-SubCell"/>
</dbReference>
<feature type="transmembrane region" description="Helical" evidence="6">
    <location>
        <begin position="207"/>
        <end position="225"/>
    </location>
</feature>
<feature type="domain" description="EamA" evidence="7">
    <location>
        <begin position="145"/>
        <end position="279"/>
    </location>
</feature>
<keyword evidence="3 6" id="KW-0812">Transmembrane</keyword>
<evidence type="ECO:0000256" key="6">
    <source>
        <dbReference type="SAM" id="Phobius"/>
    </source>
</evidence>
<sequence length="287" mass="31048">MVVFWMAGSLLSFCAVAISVRELSARLTVFEILALRNIGGLVILGVMALVAHDPGMRLKPAKPWIHILRNGPHFAGQGLWAYGLTVLPLTTVFAIEFTTPAWVAVFAVIFLGERMNASRLVALILGFLGVLVILRPGMDSFRPEALLVAAAAVCFGIQITTTKFLTGSNSTWTILFWMNLMQLPLNLAADVAIGQPLFFLTKLDPGLWLPVAGICVCGLTAHYCLTNAFRHGDAIVVIPIDFLRVPLIGLIGWLIYAEQPELAVLIGAAVVVTGVLINIYAESRART</sequence>
<evidence type="ECO:0000256" key="4">
    <source>
        <dbReference type="ARBA" id="ARBA00022989"/>
    </source>
</evidence>
<dbReference type="SUPFAM" id="SSF103481">
    <property type="entry name" value="Multidrug resistance efflux transporter EmrE"/>
    <property type="match status" value="2"/>
</dbReference>
<dbReference type="InterPro" id="IPR037185">
    <property type="entry name" value="EmrE-like"/>
</dbReference>
<feature type="transmembrane region" description="Helical" evidence="6">
    <location>
        <begin position="146"/>
        <end position="165"/>
    </location>
</feature>
<evidence type="ECO:0000256" key="3">
    <source>
        <dbReference type="ARBA" id="ARBA00022692"/>
    </source>
</evidence>
<keyword evidence="5 6" id="KW-0472">Membrane</keyword>
<dbReference type="KEGG" id="pstg:E8M01_16200"/>
<evidence type="ECO:0000313" key="8">
    <source>
        <dbReference type="EMBL" id="QCI69267.1"/>
    </source>
</evidence>
<evidence type="ECO:0000256" key="5">
    <source>
        <dbReference type="ARBA" id="ARBA00023136"/>
    </source>
</evidence>
<feature type="transmembrane region" description="Helical" evidence="6">
    <location>
        <begin position="234"/>
        <end position="256"/>
    </location>
</feature>
<proteinExistence type="inferred from homology"/>
<feature type="transmembrane region" description="Helical" evidence="6">
    <location>
        <begin position="117"/>
        <end position="134"/>
    </location>
</feature>
<evidence type="ECO:0000313" key="9">
    <source>
        <dbReference type="Proteomes" id="UP000298781"/>
    </source>
</evidence>
<comment type="similarity">
    <text evidence="2">Belongs to the drug/metabolite transporter (DMT) superfamily. 10 TMS drug/metabolite exporter (DME) (TC 2.A.7.3) family.</text>
</comment>
<keyword evidence="4 6" id="KW-1133">Transmembrane helix</keyword>
<evidence type="ECO:0000256" key="1">
    <source>
        <dbReference type="ARBA" id="ARBA00004141"/>
    </source>
</evidence>
<reference evidence="8 9" key="1">
    <citation type="submission" date="2019-04" db="EMBL/GenBank/DDBJ databases">
        <title>Phreatobacter aquaticus sp. nov.</title>
        <authorList>
            <person name="Choi A."/>
        </authorList>
    </citation>
    <scope>NUCLEOTIDE SEQUENCE [LARGE SCALE GENOMIC DNA]</scope>
    <source>
        <strain evidence="8 9">KCTC 52518</strain>
    </source>
</reference>
<evidence type="ECO:0000259" key="7">
    <source>
        <dbReference type="Pfam" id="PF00892"/>
    </source>
</evidence>
<organism evidence="8 9">
    <name type="scientific">Phreatobacter stygius</name>
    <dbReference type="NCBI Taxonomy" id="1940610"/>
    <lineage>
        <taxon>Bacteria</taxon>
        <taxon>Pseudomonadati</taxon>
        <taxon>Pseudomonadota</taxon>
        <taxon>Alphaproteobacteria</taxon>
        <taxon>Hyphomicrobiales</taxon>
        <taxon>Phreatobacteraceae</taxon>
        <taxon>Phreatobacter</taxon>
    </lineage>
</organism>
<name>A0A4D7BN54_9HYPH</name>
<dbReference type="InterPro" id="IPR000620">
    <property type="entry name" value="EamA_dom"/>
</dbReference>
<feature type="transmembrane region" description="Helical" evidence="6">
    <location>
        <begin position="79"/>
        <end position="111"/>
    </location>
</feature>
<dbReference type="AlphaFoldDB" id="A0A4D7BN54"/>
<feature type="transmembrane region" description="Helical" evidence="6">
    <location>
        <begin position="262"/>
        <end position="281"/>
    </location>
</feature>
<keyword evidence="9" id="KW-1185">Reference proteome</keyword>
<dbReference type="PANTHER" id="PTHR22911:SF6">
    <property type="entry name" value="SOLUTE CARRIER FAMILY 35 MEMBER G1"/>
    <property type="match status" value="1"/>
</dbReference>
<feature type="domain" description="EamA" evidence="7">
    <location>
        <begin position="3"/>
        <end position="134"/>
    </location>
</feature>
<dbReference type="Gene3D" id="1.10.3730.20">
    <property type="match status" value="2"/>
</dbReference>